<dbReference type="EMBL" id="JAMQJY010000003">
    <property type="protein sequence ID" value="MCM2677302.1"/>
    <property type="molecule type" value="Genomic_DNA"/>
</dbReference>
<comment type="caution">
    <text evidence="2">The sequence shown here is derived from an EMBL/GenBank/DDBJ whole genome shotgun (WGS) entry which is preliminary data.</text>
</comment>
<name>A0ABT0XNA1_9BACI</name>
<protein>
    <submittedName>
        <fullName evidence="2">DUF4166 domain-containing protein</fullName>
    </submittedName>
</protein>
<organism evidence="2 3">
    <name type="scientific">Alkalicoccobacillus plakortidis</name>
    <dbReference type="NCBI Taxonomy" id="444060"/>
    <lineage>
        <taxon>Bacteria</taxon>
        <taxon>Bacillati</taxon>
        <taxon>Bacillota</taxon>
        <taxon>Bacilli</taxon>
        <taxon>Bacillales</taxon>
        <taxon>Bacillaceae</taxon>
        <taxon>Alkalicoccobacillus</taxon>
    </lineage>
</organism>
<accession>A0ABT0XNA1</accession>
<evidence type="ECO:0000259" key="1">
    <source>
        <dbReference type="Pfam" id="PF13761"/>
    </source>
</evidence>
<keyword evidence="3" id="KW-1185">Reference proteome</keyword>
<dbReference type="Proteomes" id="UP001203665">
    <property type="component" value="Unassembled WGS sequence"/>
</dbReference>
<sequence>MSIYKNLLGESYERLHPKLQERYSFQESSVFHAKGVMSEIKGAKKWMYPFMLLLTRWNFIFPESGRDIPFDLVNRVYERPDGIEEVKWERIFFFPKVTRRFHAQMTIDSQRNVVRDYLGEPSLFYSDLIFRVTNQGTLAITSASQKLVMGRIEILLPKVLQGNVEVIEGYDDIKEAYTIHVKISNRLVGDLLSYKGTFRK</sequence>
<evidence type="ECO:0000313" key="3">
    <source>
        <dbReference type="Proteomes" id="UP001203665"/>
    </source>
</evidence>
<dbReference type="Pfam" id="PF13761">
    <property type="entry name" value="DUF4166"/>
    <property type="match status" value="1"/>
</dbReference>
<dbReference type="InterPro" id="IPR025311">
    <property type="entry name" value="DUF4166"/>
</dbReference>
<evidence type="ECO:0000313" key="2">
    <source>
        <dbReference type="EMBL" id="MCM2677302.1"/>
    </source>
</evidence>
<reference evidence="2" key="1">
    <citation type="submission" date="2022-06" db="EMBL/GenBank/DDBJ databases">
        <title>Alkalicoccobacillus porphyridii sp. nov., isolated from a marine red alga, Porphyridium purpureum and reclassification of Shouchella plakortidis and Shouchella gibsonii as Alkalicoccobacillus plakortidis comb. nov. and Alkalicoccobacillus gibsonii comb. nov.</title>
        <authorList>
            <person name="Kim K.H."/>
            <person name="Lee J.K."/>
            <person name="Han D.M."/>
            <person name="Baek J.H."/>
            <person name="Jeon C.O."/>
        </authorList>
    </citation>
    <scope>NUCLEOTIDE SEQUENCE</scope>
    <source>
        <strain evidence="2">DSM 19153</strain>
    </source>
</reference>
<dbReference type="RefSeq" id="WP_251610949.1">
    <property type="nucleotide sequence ID" value="NZ_JAMQJY010000003.1"/>
</dbReference>
<gene>
    <name evidence="2" type="ORF">NDM98_18910</name>
</gene>
<proteinExistence type="predicted"/>
<feature type="domain" description="DUF4166" evidence="1">
    <location>
        <begin position="15"/>
        <end position="198"/>
    </location>
</feature>